<evidence type="ECO:0000313" key="1">
    <source>
        <dbReference type="EMBL" id="RJL23186.1"/>
    </source>
</evidence>
<accession>A0A3A4A345</accession>
<evidence type="ECO:0000313" key="2">
    <source>
        <dbReference type="Proteomes" id="UP000265768"/>
    </source>
</evidence>
<gene>
    <name evidence="1" type="ORF">D5H75_32935</name>
</gene>
<dbReference type="EMBL" id="QZEY01000019">
    <property type="protein sequence ID" value="RJL23186.1"/>
    <property type="molecule type" value="Genomic_DNA"/>
</dbReference>
<sequence length="82" mass="8984">MRLRFLVVDPNTQGDDCPAMQVNEETGDLAFVGETITDPDALTQLSASSGIKESETAILIPARMRKLILEALRELEDDPTIP</sequence>
<proteinExistence type="predicted"/>
<reference evidence="1 2" key="1">
    <citation type="submission" date="2018-09" db="EMBL/GenBank/DDBJ databases">
        <title>YIM 75507 draft genome.</title>
        <authorList>
            <person name="Tang S."/>
            <person name="Feng Y."/>
        </authorList>
    </citation>
    <scope>NUCLEOTIDE SEQUENCE [LARGE SCALE GENOMIC DNA]</scope>
    <source>
        <strain evidence="1 2">YIM 75507</strain>
    </source>
</reference>
<comment type="caution">
    <text evidence="1">The sequence shown here is derived from an EMBL/GenBank/DDBJ whole genome shotgun (WGS) entry which is preliminary data.</text>
</comment>
<protein>
    <submittedName>
        <fullName evidence="1">Uncharacterized protein</fullName>
    </submittedName>
</protein>
<keyword evidence="2" id="KW-1185">Reference proteome</keyword>
<organism evidence="1 2">
    <name type="scientific">Bailinhaonella thermotolerans</name>
    <dbReference type="NCBI Taxonomy" id="1070861"/>
    <lineage>
        <taxon>Bacteria</taxon>
        <taxon>Bacillati</taxon>
        <taxon>Actinomycetota</taxon>
        <taxon>Actinomycetes</taxon>
        <taxon>Streptosporangiales</taxon>
        <taxon>Streptosporangiaceae</taxon>
        <taxon>Bailinhaonella</taxon>
    </lineage>
</organism>
<dbReference type="Proteomes" id="UP000265768">
    <property type="component" value="Unassembled WGS sequence"/>
</dbReference>
<dbReference type="AlphaFoldDB" id="A0A3A4A345"/>
<name>A0A3A4A345_9ACTN</name>